<dbReference type="InterPro" id="IPR051280">
    <property type="entry name" value="Cl-channel/antiporter"/>
</dbReference>
<reference evidence="5" key="4">
    <citation type="submission" date="2019-03" db="UniProtKB">
        <authorList>
            <consortium name="EnsemblPlants"/>
        </authorList>
    </citation>
    <scope>IDENTIFICATION</scope>
</reference>
<dbReference type="PANTHER" id="PTHR11689:SF145">
    <property type="entry name" value="CHLORIDE CHANNEL PROTEIN"/>
    <property type="match status" value="1"/>
</dbReference>
<protein>
    <submittedName>
        <fullName evidence="5">Uncharacterized protein</fullName>
    </submittedName>
</protein>
<reference evidence="6" key="2">
    <citation type="journal article" date="2017" name="Nat. Plants">
        <title>The Aegilops tauschii genome reveals multiple impacts of transposons.</title>
        <authorList>
            <person name="Zhao G."/>
            <person name="Zou C."/>
            <person name="Li K."/>
            <person name="Wang K."/>
            <person name="Li T."/>
            <person name="Gao L."/>
            <person name="Zhang X."/>
            <person name="Wang H."/>
            <person name="Yang Z."/>
            <person name="Liu X."/>
            <person name="Jiang W."/>
            <person name="Mao L."/>
            <person name="Kong X."/>
            <person name="Jiao Y."/>
            <person name="Jia J."/>
        </authorList>
    </citation>
    <scope>NUCLEOTIDE SEQUENCE [LARGE SCALE GENOMIC DNA]</scope>
    <source>
        <strain evidence="6">cv. AL8/78</strain>
    </source>
</reference>
<keyword evidence="6" id="KW-1185">Reference proteome</keyword>
<evidence type="ECO:0000256" key="4">
    <source>
        <dbReference type="SAM" id="Phobius"/>
    </source>
</evidence>
<evidence type="ECO:0000256" key="2">
    <source>
        <dbReference type="ARBA" id="ARBA00023122"/>
    </source>
</evidence>
<feature type="compositionally biased region" description="Basic and acidic residues" evidence="3">
    <location>
        <begin position="14"/>
        <end position="27"/>
    </location>
</feature>
<keyword evidence="4" id="KW-0812">Transmembrane</keyword>
<keyword evidence="1" id="KW-0677">Repeat</keyword>
<evidence type="ECO:0000313" key="5">
    <source>
        <dbReference type="EnsemblPlants" id="AET3Gv20273100.3"/>
    </source>
</evidence>
<keyword evidence="2" id="KW-0129">CBS domain</keyword>
<dbReference type="GO" id="GO:0015108">
    <property type="term" value="F:chloride transmembrane transporter activity"/>
    <property type="evidence" value="ECO:0007669"/>
    <property type="project" value="TreeGrafter"/>
</dbReference>
<sequence length="168" mass="19161">MDGGQSPRPQQHHRMPEREGNNNHDIEGMDGAAEGDWWQNSSSNALLRYDDRGSICEPLMRKRTINTTSQIAIVGANICPIESLDYEVVENNLFKQDWRSRKKKHIFQYIIMKWTLVLLIGLLTGLVGFFNNLAVENIAGLKLLITSDLMLKESAGISLHFWHMEVPI</sequence>
<dbReference type="Gramene" id="AET3Gv20273100.3">
    <property type="protein sequence ID" value="AET3Gv20273100.3"/>
    <property type="gene ID" value="AET3Gv20273100"/>
</dbReference>
<keyword evidence="4" id="KW-1133">Transmembrane helix</keyword>
<evidence type="ECO:0000313" key="6">
    <source>
        <dbReference type="Proteomes" id="UP000015105"/>
    </source>
</evidence>
<dbReference type="SUPFAM" id="SSF81340">
    <property type="entry name" value="Clc chloride channel"/>
    <property type="match status" value="1"/>
</dbReference>
<proteinExistence type="predicted"/>
<dbReference type="GO" id="GO:0009705">
    <property type="term" value="C:plant-type vacuole membrane"/>
    <property type="evidence" value="ECO:0007669"/>
    <property type="project" value="TreeGrafter"/>
</dbReference>
<reference evidence="6" key="1">
    <citation type="journal article" date="2014" name="Science">
        <title>Ancient hybridizations among the ancestral genomes of bread wheat.</title>
        <authorList>
            <consortium name="International Wheat Genome Sequencing Consortium,"/>
            <person name="Marcussen T."/>
            <person name="Sandve S.R."/>
            <person name="Heier L."/>
            <person name="Spannagl M."/>
            <person name="Pfeifer M."/>
            <person name="Jakobsen K.S."/>
            <person name="Wulff B.B."/>
            <person name="Steuernagel B."/>
            <person name="Mayer K.F."/>
            <person name="Olsen O.A."/>
        </authorList>
    </citation>
    <scope>NUCLEOTIDE SEQUENCE [LARGE SCALE GENOMIC DNA]</scope>
    <source>
        <strain evidence="6">cv. AL8/78</strain>
    </source>
</reference>
<evidence type="ECO:0000256" key="3">
    <source>
        <dbReference type="SAM" id="MobiDB-lite"/>
    </source>
</evidence>
<reference evidence="5" key="3">
    <citation type="journal article" date="2017" name="Nature">
        <title>Genome sequence of the progenitor of the wheat D genome Aegilops tauschii.</title>
        <authorList>
            <person name="Luo M.C."/>
            <person name="Gu Y.Q."/>
            <person name="Puiu D."/>
            <person name="Wang H."/>
            <person name="Twardziok S.O."/>
            <person name="Deal K.R."/>
            <person name="Huo N."/>
            <person name="Zhu T."/>
            <person name="Wang L."/>
            <person name="Wang Y."/>
            <person name="McGuire P.E."/>
            <person name="Liu S."/>
            <person name="Long H."/>
            <person name="Ramasamy R.K."/>
            <person name="Rodriguez J.C."/>
            <person name="Van S.L."/>
            <person name="Yuan L."/>
            <person name="Wang Z."/>
            <person name="Xia Z."/>
            <person name="Xiao L."/>
            <person name="Anderson O.D."/>
            <person name="Ouyang S."/>
            <person name="Liang Y."/>
            <person name="Zimin A.V."/>
            <person name="Pertea G."/>
            <person name="Qi P."/>
            <person name="Bennetzen J.L."/>
            <person name="Dai X."/>
            <person name="Dawson M.W."/>
            <person name="Muller H.G."/>
            <person name="Kugler K."/>
            <person name="Rivarola-Duarte L."/>
            <person name="Spannagl M."/>
            <person name="Mayer K.F.X."/>
            <person name="Lu F.H."/>
            <person name="Bevan M.W."/>
            <person name="Leroy P."/>
            <person name="Li P."/>
            <person name="You F.M."/>
            <person name="Sun Q."/>
            <person name="Liu Z."/>
            <person name="Lyons E."/>
            <person name="Wicker T."/>
            <person name="Salzberg S.L."/>
            <person name="Devos K.M."/>
            <person name="Dvorak J."/>
        </authorList>
    </citation>
    <scope>NUCLEOTIDE SEQUENCE [LARGE SCALE GENOMIC DNA]</scope>
    <source>
        <strain evidence="5">cv. AL8/78</strain>
    </source>
</reference>
<dbReference type="InterPro" id="IPR014743">
    <property type="entry name" value="Cl-channel_core"/>
</dbReference>
<accession>A0A453EAE9</accession>
<dbReference type="PANTHER" id="PTHR11689">
    <property type="entry name" value="CHLORIDE CHANNEL PROTEIN CLC FAMILY MEMBER"/>
    <property type="match status" value="1"/>
</dbReference>
<feature type="transmembrane region" description="Helical" evidence="4">
    <location>
        <begin position="106"/>
        <end position="130"/>
    </location>
</feature>
<dbReference type="EnsemblPlants" id="AET3Gv20273100.3">
    <property type="protein sequence ID" value="AET3Gv20273100.3"/>
    <property type="gene ID" value="AET3Gv20273100"/>
</dbReference>
<feature type="region of interest" description="Disordered" evidence="3">
    <location>
        <begin position="1"/>
        <end position="33"/>
    </location>
</feature>
<reference evidence="5" key="5">
    <citation type="journal article" date="2021" name="G3 (Bethesda)">
        <title>Aegilops tauschii genome assembly Aet v5.0 features greater sequence contiguity and improved annotation.</title>
        <authorList>
            <person name="Wang L."/>
            <person name="Zhu T."/>
            <person name="Rodriguez J.C."/>
            <person name="Deal K.R."/>
            <person name="Dubcovsky J."/>
            <person name="McGuire P.E."/>
            <person name="Lux T."/>
            <person name="Spannagl M."/>
            <person name="Mayer K.F.X."/>
            <person name="Baldrich P."/>
            <person name="Meyers B.C."/>
            <person name="Huo N."/>
            <person name="Gu Y.Q."/>
            <person name="Zhou H."/>
            <person name="Devos K.M."/>
            <person name="Bennetzen J.L."/>
            <person name="Unver T."/>
            <person name="Budak H."/>
            <person name="Gulick P.J."/>
            <person name="Galiba G."/>
            <person name="Kalapos B."/>
            <person name="Nelson D.R."/>
            <person name="Li P."/>
            <person name="You F.M."/>
            <person name="Luo M.C."/>
            <person name="Dvorak J."/>
        </authorList>
    </citation>
    <scope>NUCLEOTIDE SEQUENCE [LARGE SCALE GENOMIC DNA]</scope>
    <source>
        <strain evidence="5">cv. AL8/78</strain>
    </source>
</reference>
<evidence type="ECO:0000256" key="1">
    <source>
        <dbReference type="ARBA" id="ARBA00022737"/>
    </source>
</evidence>
<dbReference type="Proteomes" id="UP000015105">
    <property type="component" value="Chromosome 3D"/>
</dbReference>
<dbReference type="AlphaFoldDB" id="A0A453EAE9"/>
<keyword evidence="4" id="KW-0472">Membrane</keyword>
<name>A0A453EAE9_AEGTS</name>
<organism evidence="5 6">
    <name type="scientific">Aegilops tauschii subsp. strangulata</name>
    <name type="common">Goatgrass</name>
    <dbReference type="NCBI Taxonomy" id="200361"/>
    <lineage>
        <taxon>Eukaryota</taxon>
        <taxon>Viridiplantae</taxon>
        <taxon>Streptophyta</taxon>
        <taxon>Embryophyta</taxon>
        <taxon>Tracheophyta</taxon>
        <taxon>Spermatophyta</taxon>
        <taxon>Magnoliopsida</taxon>
        <taxon>Liliopsida</taxon>
        <taxon>Poales</taxon>
        <taxon>Poaceae</taxon>
        <taxon>BOP clade</taxon>
        <taxon>Pooideae</taxon>
        <taxon>Triticodae</taxon>
        <taxon>Triticeae</taxon>
        <taxon>Triticinae</taxon>
        <taxon>Aegilops</taxon>
    </lineage>
</organism>